<dbReference type="Proteomes" id="UP000002574">
    <property type="component" value="Chromosome"/>
</dbReference>
<sequence>MIRPASFIKTTPLYILIFFLLLLASLLQKTLGKNYTDTLIFFAFPGLISGTLFQIYPTLQGHPFRGEPLIYVHLAVWFINLLFYFLKGSVNPYAYLLLSSIHTVLVLLNTRKIKDSVVLFFLTGSLFYLLAGVLIKENPIFVKHLITVGYFMPIIVGSYYVFVPMLQIEELTKRGLIWLNFLLQVASSVLVPLFWYISDYTLLSYSGTLLLLSVGTLSYSVYHMLSQRKSPLKGLDVSVQFFILGLFMCWFFLLVGVLTAGSGNFGFFQLHSDGMLYGFLTAISVGASYHIIPFLLWWRRYAPRMGKEKVPTLKEVLNISVVKKLLILLPPLTTGLFFGDMVNPYVEKAFSLALFLLLGYYTVKIFPLVLKTLKS</sequence>
<feature type="transmembrane region" description="Helical" evidence="1">
    <location>
        <begin position="237"/>
        <end position="262"/>
    </location>
</feature>
<dbReference type="OrthoDB" id="12496at2"/>
<dbReference type="KEGG" id="hth:HTH_0681"/>
<name>D3DH39_HYDTT</name>
<dbReference type="eggNOG" id="COG3278">
    <property type="taxonomic scope" value="Bacteria"/>
</dbReference>
<keyword evidence="1" id="KW-1133">Transmembrane helix</keyword>
<accession>D3DH39</accession>
<keyword evidence="1" id="KW-0812">Transmembrane</keyword>
<dbReference type="RefSeq" id="WP_012963323.1">
    <property type="nucleotide sequence ID" value="NC_013799.1"/>
</dbReference>
<feature type="transmembrane region" description="Helical" evidence="1">
    <location>
        <begin position="203"/>
        <end position="225"/>
    </location>
</feature>
<gene>
    <name evidence="2" type="ordered locus">HTH_0681</name>
</gene>
<feature type="transmembrane region" description="Helical" evidence="1">
    <location>
        <begin position="38"/>
        <end position="56"/>
    </location>
</feature>
<feature type="transmembrane region" description="Helical" evidence="1">
    <location>
        <begin position="68"/>
        <end position="86"/>
    </location>
</feature>
<proteinExistence type="predicted"/>
<dbReference type="KEGG" id="hte:Hydth_0680"/>
<evidence type="ECO:0000313" key="2">
    <source>
        <dbReference type="EMBL" id="BAI69141.1"/>
    </source>
</evidence>
<feature type="transmembrane region" description="Helical" evidence="1">
    <location>
        <begin position="316"/>
        <end position="338"/>
    </location>
</feature>
<feature type="transmembrane region" description="Helical" evidence="1">
    <location>
        <begin position="274"/>
        <end position="296"/>
    </location>
</feature>
<evidence type="ECO:0000256" key="1">
    <source>
        <dbReference type="SAM" id="Phobius"/>
    </source>
</evidence>
<feature type="transmembrane region" description="Helical" evidence="1">
    <location>
        <begin position="350"/>
        <end position="370"/>
    </location>
</feature>
<evidence type="ECO:0000313" key="3">
    <source>
        <dbReference type="Proteomes" id="UP000002574"/>
    </source>
</evidence>
<protein>
    <submittedName>
        <fullName evidence="2">Uncharacterized protein</fullName>
    </submittedName>
</protein>
<dbReference type="AlphaFoldDB" id="D3DH39"/>
<dbReference type="STRING" id="608538.HTH_0681"/>
<keyword evidence="3" id="KW-1185">Reference proteome</keyword>
<organism evidence="2 3">
    <name type="scientific">Hydrogenobacter thermophilus (strain DSM 6534 / IAM 12695 / TK-6)</name>
    <dbReference type="NCBI Taxonomy" id="608538"/>
    <lineage>
        <taxon>Bacteria</taxon>
        <taxon>Pseudomonadati</taxon>
        <taxon>Aquificota</taxon>
        <taxon>Aquificia</taxon>
        <taxon>Aquificales</taxon>
        <taxon>Aquificaceae</taxon>
        <taxon>Hydrogenobacter</taxon>
    </lineage>
</organism>
<reference evidence="2 3" key="1">
    <citation type="journal article" date="2010" name="J. Bacteriol.">
        <title>Complete genome sequence of the thermophilic, obligately chemolithoautotrophic hydrogen-oxidizing bacterium Hydrogenobacter thermophilus TK-6.</title>
        <authorList>
            <person name="Arai H."/>
            <person name="Kanbe H."/>
            <person name="Ishii M."/>
            <person name="Igarashi Y."/>
        </authorList>
    </citation>
    <scope>NUCLEOTIDE SEQUENCE [LARGE SCALE GENOMIC DNA]</scope>
    <source>
        <strain evidence="3">DSM 6534 / IAM 12695 / TK-6 [Tokyo]</strain>
    </source>
</reference>
<feature type="transmembrane region" description="Helical" evidence="1">
    <location>
        <begin position="141"/>
        <end position="163"/>
    </location>
</feature>
<feature type="transmembrane region" description="Helical" evidence="1">
    <location>
        <begin position="117"/>
        <end position="135"/>
    </location>
</feature>
<feature type="transmembrane region" description="Helical" evidence="1">
    <location>
        <begin position="175"/>
        <end position="197"/>
    </location>
</feature>
<dbReference type="EMBL" id="AP011112">
    <property type="protein sequence ID" value="BAI69141.1"/>
    <property type="molecule type" value="Genomic_DNA"/>
</dbReference>
<keyword evidence="1" id="KW-0472">Membrane</keyword>